<dbReference type="Proteomes" id="UP000054375">
    <property type="component" value="Unassembled WGS sequence"/>
</dbReference>
<dbReference type="RefSeq" id="WP_062030863.1">
    <property type="nucleotide sequence ID" value="NZ_JBIATL010000008.1"/>
</dbReference>
<dbReference type="InterPro" id="IPR023210">
    <property type="entry name" value="NADP_OxRdtase_dom"/>
</dbReference>
<dbReference type="GO" id="GO:0016491">
    <property type="term" value="F:oxidoreductase activity"/>
    <property type="evidence" value="ECO:0007669"/>
    <property type="project" value="UniProtKB-KW"/>
</dbReference>
<reference evidence="3 4" key="1">
    <citation type="submission" date="2015-10" db="EMBL/GenBank/DDBJ databases">
        <title>Draft genome sequence of Streptomyces griseorubiginosus DSM 40469, type strain for the species Streptomyces griseorubiginosus.</title>
        <authorList>
            <person name="Ruckert C."/>
            <person name="Winkler A."/>
            <person name="Kalinowski J."/>
            <person name="Kampfer P."/>
            <person name="Glaeser S."/>
        </authorList>
    </citation>
    <scope>NUCLEOTIDE SEQUENCE [LARGE SCALE GENOMIC DNA]</scope>
    <source>
        <strain evidence="3 4">DSM 40469</strain>
    </source>
</reference>
<name>A0A101RSK8_9ACTN</name>
<dbReference type="InterPro" id="IPR050523">
    <property type="entry name" value="AKR_Detox_Biosynth"/>
</dbReference>
<keyword evidence="4" id="KW-1185">Reference proteome</keyword>
<dbReference type="CDD" id="cd19079">
    <property type="entry name" value="AKR_EcYajO-like"/>
    <property type="match status" value="1"/>
</dbReference>
<dbReference type="PRINTS" id="PR00069">
    <property type="entry name" value="ALDKETRDTASE"/>
</dbReference>
<evidence type="ECO:0000256" key="1">
    <source>
        <dbReference type="ARBA" id="ARBA00023002"/>
    </source>
</evidence>
<gene>
    <name evidence="3" type="ORF">AQJ54_35065</name>
</gene>
<dbReference type="PANTHER" id="PTHR43364">
    <property type="entry name" value="NADH-SPECIFIC METHYLGLYOXAL REDUCTASE-RELATED"/>
    <property type="match status" value="1"/>
</dbReference>
<evidence type="ECO:0000313" key="4">
    <source>
        <dbReference type="Proteomes" id="UP000054375"/>
    </source>
</evidence>
<dbReference type="Pfam" id="PF00248">
    <property type="entry name" value="Aldo_ket_red"/>
    <property type="match status" value="1"/>
</dbReference>
<evidence type="ECO:0000259" key="2">
    <source>
        <dbReference type="Pfam" id="PF00248"/>
    </source>
</evidence>
<accession>A0A117NXH6</accession>
<dbReference type="InterPro" id="IPR036812">
    <property type="entry name" value="NAD(P)_OxRdtase_dom_sf"/>
</dbReference>
<proteinExistence type="predicted"/>
<feature type="domain" description="NADP-dependent oxidoreductase" evidence="2">
    <location>
        <begin position="15"/>
        <end position="319"/>
    </location>
</feature>
<dbReference type="GO" id="GO:0005829">
    <property type="term" value="C:cytosol"/>
    <property type="evidence" value="ECO:0007669"/>
    <property type="project" value="UniProtKB-ARBA"/>
</dbReference>
<dbReference type="AlphaFoldDB" id="A0A101RSK8"/>
<accession>A0A101RSK8</accession>
<comment type="caution">
    <text evidence="3">The sequence shown here is derived from an EMBL/GenBank/DDBJ whole genome shotgun (WGS) entry which is preliminary data.</text>
</comment>
<dbReference type="EMBL" id="LMWV01000030">
    <property type="protein sequence ID" value="KUN61002.1"/>
    <property type="molecule type" value="Genomic_DNA"/>
</dbReference>
<dbReference type="FunFam" id="3.20.20.100:FF:000004">
    <property type="entry name" value="Oxidoreductase, aldo/keto reductase"/>
    <property type="match status" value="1"/>
</dbReference>
<dbReference type="InterPro" id="IPR020471">
    <property type="entry name" value="AKR"/>
</dbReference>
<dbReference type="SUPFAM" id="SSF51430">
    <property type="entry name" value="NAD(P)-linked oxidoreductase"/>
    <property type="match status" value="1"/>
</dbReference>
<evidence type="ECO:0000313" key="3">
    <source>
        <dbReference type="EMBL" id="KUN61002.1"/>
    </source>
</evidence>
<organism evidence="3 4">
    <name type="scientific">Streptomyces griseorubiginosus</name>
    <dbReference type="NCBI Taxonomy" id="67304"/>
    <lineage>
        <taxon>Bacteria</taxon>
        <taxon>Bacillati</taxon>
        <taxon>Actinomycetota</taxon>
        <taxon>Actinomycetes</taxon>
        <taxon>Kitasatosporales</taxon>
        <taxon>Streptomycetaceae</taxon>
        <taxon>Streptomyces</taxon>
    </lineage>
</organism>
<protein>
    <submittedName>
        <fullName evidence="3">Alcohol dehydrogenase</fullName>
    </submittedName>
</protein>
<dbReference type="PANTHER" id="PTHR43364:SF4">
    <property type="entry name" value="NAD(P)-LINKED OXIDOREDUCTASE SUPERFAMILY PROTEIN"/>
    <property type="match status" value="1"/>
</dbReference>
<dbReference type="Gene3D" id="3.20.20.100">
    <property type="entry name" value="NADP-dependent oxidoreductase domain"/>
    <property type="match status" value="1"/>
</dbReference>
<keyword evidence="1" id="KW-0560">Oxidoreductase</keyword>
<sequence length="349" mass="38603">MHYIKLGTTGLDVSPIAIGAMTYGEPDRGHPVWSKGEADARPLIRHALETGINFFDTANMYSNGSSEEILGRALKDYADRDAVVVATKLRHPMRLGPNGRGLSRKAVMTEVDHSLRRLGTDYIDLYQIHRNDHSTPWEETLEALSDLVKAGKVRYLGASSMHAWEFAKALNLQKQHGWARFVSMQDHYNLLAREEEREMIPLCLDEGVGTIVWSPLARGRLARAWDDARSTARSETDGAYADLLYSPAEEASNHAIIDAVGQVAAAHGVSRAQVALAWLRRRPVVTAPLVGAGSIQQIDEAVASLDIELTDDEVRALEAPYTPRYDWQGISDEAELEAIRRRVPGMALA</sequence>